<sequence length="226" mass="25074">MKAHEAVMKWVTDELTSGRLHIGDRLPGERQLAETLQVSRNSLREALRVLEALGTIRTSTGSGPQSGTMITADPEQALTLALNLQLATSHVGHDHIYEVRLLLETWAAAHSDPELGDWEQAGHLLERMDDPALSLEDFLQLDAEFHVTASRSAANPLISTLMEALRLSIFDHTVSRAKALPDWSATSERLRAEHRAVYEALRAGDAEEAAILLERHIRGYYLETQA</sequence>
<keyword evidence="6" id="KW-1185">Reference proteome</keyword>
<feature type="domain" description="HTH gntR-type" evidence="4">
    <location>
        <begin position="1"/>
        <end position="73"/>
    </location>
</feature>
<dbReference type="EMBL" id="CP071696">
    <property type="protein sequence ID" value="QTX03509.1"/>
    <property type="molecule type" value="Genomic_DNA"/>
</dbReference>
<evidence type="ECO:0000259" key="4">
    <source>
        <dbReference type="PROSITE" id="PS50949"/>
    </source>
</evidence>
<dbReference type="InterPro" id="IPR036388">
    <property type="entry name" value="WH-like_DNA-bd_sf"/>
</dbReference>
<dbReference type="RefSeq" id="WP_210896177.1">
    <property type="nucleotide sequence ID" value="NZ_CP071696.1"/>
</dbReference>
<dbReference type="KEGG" id="aarc:G127AT_09060"/>
<protein>
    <submittedName>
        <fullName evidence="5">FadR family transcriptional regulator</fullName>
    </submittedName>
</protein>
<dbReference type="AlphaFoldDB" id="A0A975FK84"/>
<dbReference type="GO" id="GO:0003700">
    <property type="term" value="F:DNA-binding transcription factor activity"/>
    <property type="evidence" value="ECO:0007669"/>
    <property type="project" value="InterPro"/>
</dbReference>
<evidence type="ECO:0000256" key="3">
    <source>
        <dbReference type="ARBA" id="ARBA00023163"/>
    </source>
</evidence>
<evidence type="ECO:0000313" key="5">
    <source>
        <dbReference type="EMBL" id="QTX03509.1"/>
    </source>
</evidence>
<dbReference type="PRINTS" id="PR00035">
    <property type="entry name" value="HTHGNTR"/>
</dbReference>
<dbReference type="Gene3D" id="1.10.10.10">
    <property type="entry name" value="Winged helix-like DNA-binding domain superfamily/Winged helix DNA-binding domain"/>
    <property type="match status" value="1"/>
</dbReference>
<name>A0A975FK84_9MICO</name>
<dbReference type="PANTHER" id="PTHR43537:SF24">
    <property type="entry name" value="GLUCONATE OPERON TRANSCRIPTIONAL REPRESSOR"/>
    <property type="match status" value="1"/>
</dbReference>
<keyword evidence="1" id="KW-0805">Transcription regulation</keyword>
<dbReference type="InterPro" id="IPR036390">
    <property type="entry name" value="WH_DNA-bd_sf"/>
</dbReference>
<dbReference type="SUPFAM" id="SSF48008">
    <property type="entry name" value="GntR ligand-binding domain-like"/>
    <property type="match status" value="1"/>
</dbReference>
<dbReference type="Proteomes" id="UP000671914">
    <property type="component" value="Chromosome"/>
</dbReference>
<dbReference type="PROSITE" id="PS50949">
    <property type="entry name" value="HTH_GNTR"/>
    <property type="match status" value="1"/>
</dbReference>
<keyword evidence="3" id="KW-0804">Transcription</keyword>
<dbReference type="SMART" id="SM00895">
    <property type="entry name" value="FCD"/>
    <property type="match status" value="1"/>
</dbReference>
<dbReference type="Pfam" id="PF00392">
    <property type="entry name" value="GntR"/>
    <property type="match status" value="1"/>
</dbReference>
<gene>
    <name evidence="5" type="ORF">G127AT_09060</name>
</gene>
<evidence type="ECO:0000256" key="2">
    <source>
        <dbReference type="ARBA" id="ARBA00023125"/>
    </source>
</evidence>
<keyword evidence="2" id="KW-0238">DNA-binding</keyword>
<reference evidence="5" key="1">
    <citation type="submission" date="2021-03" db="EMBL/GenBank/DDBJ databases">
        <title>Agromyces archimandritus sp. nov., isolated from the cockroach Archimandrita tessellata.</title>
        <authorList>
            <person name="Guzman J."/>
            <person name="Ortuzar M."/>
            <person name="Poehlein A."/>
            <person name="Daniel R."/>
            <person name="Trujillo M."/>
            <person name="Vilcinskas A."/>
        </authorList>
    </citation>
    <scope>NUCLEOTIDE SEQUENCE</scope>
    <source>
        <strain evidence="5">G127AT</strain>
    </source>
</reference>
<evidence type="ECO:0000313" key="6">
    <source>
        <dbReference type="Proteomes" id="UP000671914"/>
    </source>
</evidence>
<dbReference type="InterPro" id="IPR008920">
    <property type="entry name" value="TF_FadR/GntR_C"/>
</dbReference>
<dbReference type="SMART" id="SM00345">
    <property type="entry name" value="HTH_GNTR"/>
    <property type="match status" value="1"/>
</dbReference>
<dbReference type="Pfam" id="PF07729">
    <property type="entry name" value="FCD"/>
    <property type="match status" value="1"/>
</dbReference>
<dbReference type="InterPro" id="IPR000524">
    <property type="entry name" value="Tscrpt_reg_HTH_GntR"/>
</dbReference>
<dbReference type="GO" id="GO:0003677">
    <property type="term" value="F:DNA binding"/>
    <property type="evidence" value="ECO:0007669"/>
    <property type="project" value="UniProtKB-KW"/>
</dbReference>
<accession>A0A975FK84</accession>
<evidence type="ECO:0000256" key="1">
    <source>
        <dbReference type="ARBA" id="ARBA00023015"/>
    </source>
</evidence>
<dbReference type="SUPFAM" id="SSF46785">
    <property type="entry name" value="Winged helix' DNA-binding domain"/>
    <property type="match status" value="1"/>
</dbReference>
<dbReference type="InterPro" id="IPR011711">
    <property type="entry name" value="GntR_C"/>
</dbReference>
<dbReference type="Gene3D" id="1.20.120.530">
    <property type="entry name" value="GntR ligand-binding domain-like"/>
    <property type="match status" value="1"/>
</dbReference>
<dbReference type="PANTHER" id="PTHR43537">
    <property type="entry name" value="TRANSCRIPTIONAL REGULATOR, GNTR FAMILY"/>
    <property type="match status" value="1"/>
</dbReference>
<dbReference type="CDD" id="cd07377">
    <property type="entry name" value="WHTH_GntR"/>
    <property type="match status" value="1"/>
</dbReference>
<organism evidence="5 6">
    <name type="scientific">Agromyces archimandritae</name>
    <dbReference type="NCBI Taxonomy" id="2781962"/>
    <lineage>
        <taxon>Bacteria</taxon>
        <taxon>Bacillati</taxon>
        <taxon>Actinomycetota</taxon>
        <taxon>Actinomycetes</taxon>
        <taxon>Micrococcales</taxon>
        <taxon>Microbacteriaceae</taxon>
        <taxon>Agromyces</taxon>
    </lineage>
</organism>
<proteinExistence type="predicted"/>